<comment type="similarity">
    <text evidence="2">Belongs to the MerT family.</text>
</comment>
<dbReference type="NCBIfam" id="NF033556">
    <property type="entry name" value="MerTP_fusion"/>
    <property type="match status" value="1"/>
</dbReference>
<keyword evidence="18" id="KW-1185">Reference proteome</keyword>
<evidence type="ECO:0000256" key="8">
    <source>
        <dbReference type="ARBA" id="ARBA00022692"/>
    </source>
</evidence>
<evidence type="ECO:0000256" key="12">
    <source>
        <dbReference type="ARBA" id="ARBA00023136"/>
    </source>
</evidence>
<evidence type="ECO:0000256" key="6">
    <source>
        <dbReference type="ARBA" id="ARBA00022475"/>
    </source>
</evidence>
<dbReference type="InterPro" id="IPR003457">
    <property type="entry name" value="Transprt_MerT"/>
</dbReference>
<dbReference type="PRINTS" id="PR00946">
    <property type="entry name" value="HGSCAVENGER"/>
</dbReference>
<sequence>MRSESKFIGAALLTAFTASLCCITPVLALIAGTSGIASAFSWIEPFRPYLIGLTILVLGFAWYQKLKPQKEIDCECETDEKPKFIQSKKFLGIVTVFAIVMLAFPYYSGIFYPNTEKQIIIVDKSDIKTTEFKISGMTCASCEEHVNHEVNKLIGIVNLKASYENGNAIIEFDKTKTNETEIEKAINSTGYKVTDKKDK</sequence>
<dbReference type="InterPro" id="IPR001802">
    <property type="entry name" value="MerP/CopZ"/>
</dbReference>
<comment type="caution">
    <text evidence="17">The sequence shown here is derived from an EMBL/GenBank/DDBJ whole genome shotgun (WGS) entry which is preliminary data.</text>
</comment>
<evidence type="ECO:0000256" key="9">
    <source>
        <dbReference type="ARBA" id="ARBA00022723"/>
    </source>
</evidence>
<dbReference type="FunFam" id="3.30.70.100:FF:000001">
    <property type="entry name" value="ATPase copper transporting beta"/>
    <property type="match status" value="1"/>
</dbReference>
<keyword evidence="6" id="KW-1003">Cell membrane</keyword>
<evidence type="ECO:0000256" key="3">
    <source>
        <dbReference type="ARBA" id="ARBA00017053"/>
    </source>
</evidence>
<dbReference type="Pfam" id="PF00403">
    <property type="entry name" value="HMA"/>
    <property type="match status" value="1"/>
</dbReference>
<keyword evidence="4" id="KW-0813">Transport</keyword>
<dbReference type="RefSeq" id="WP_164032164.1">
    <property type="nucleotide sequence ID" value="NZ_JAABOQ010000004.1"/>
</dbReference>
<dbReference type="GO" id="GO:0015097">
    <property type="term" value="F:mercury ion transmembrane transporter activity"/>
    <property type="evidence" value="ECO:0007669"/>
    <property type="project" value="InterPro"/>
</dbReference>
<evidence type="ECO:0000256" key="15">
    <source>
        <dbReference type="SAM" id="Phobius"/>
    </source>
</evidence>
<dbReference type="CDD" id="cd00371">
    <property type="entry name" value="HMA"/>
    <property type="match status" value="1"/>
</dbReference>
<dbReference type="PROSITE" id="PS01047">
    <property type="entry name" value="HMA_1"/>
    <property type="match status" value="1"/>
</dbReference>
<dbReference type="Gene3D" id="1.10.287.910">
    <property type="entry name" value="bacterial mercury transporter, merf"/>
    <property type="match status" value="1"/>
</dbReference>
<feature type="transmembrane region" description="Helical" evidence="15">
    <location>
        <begin position="7"/>
        <end position="40"/>
    </location>
</feature>
<dbReference type="GO" id="GO:0046872">
    <property type="term" value="F:metal ion binding"/>
    <property type="evidence" value="ECO:0007669"/>
    <property type="project" value="UniProtKB-KW"/>
</dbReference>
<evidence type="ECO:0000256" key="13">
    <source>
        <dbReference type="ARBA" id="ARBA00030934"/>
    </source>
</evidence>
<dbReference type="Pfam" id="PF02411">
    <property type="entry name" value="MerT"/>
    <property type="match status" value="1"/>
</dbReference>
<evidence type="ECO:0000256" key="4">
    <source>
        <dbReference type="ARBA" id="ARBA00022448"/>
    </source>
</evidence>
<keyword evidence="12 15" id="KW-0472">Membrane</keyword>
<protein>
    <recommendedName>
        <fullName evidence="3">Mercuric transport protein MerT</fullName>
    </recommendedName>
    <alternativeName>
        <fullName evidence="13">Mercury ion transport protein</fullName>
    </alternativeName>
</protein>
<organism evidence="17 18">
    <name type="scientific">Spongiivirga citrea</name>
    <dbReference type="NCBI Taxonomy" id="1481457"/>
    <lineage>
        <taxon>Bacteria</taxon>
        <taxon>Pseudomonadati</taxon>
        <taxon>Bacteroidota</taxon>
        <taxon>Flavobacteriia</taxon>
        <taxon>Flavobacteriales</taxon>
        <taxon>Flavobacteriaceae</taxon>
        <taxon>Spongiivirga</taxon>
    </lineage>
</organism>
<accession>A0A6M0CI48</accession>
<name>A0A6M0CI48_9FLAO</name>
<keyword evidence="10" id="KW-0476">Mercury</keyword>
<feature type="domain" description="HMA" evidence="16">
    <location>
        <begin position="128"/>
        <end position="194"/>
    </location>
</feature>
<evidence type="ECO:0000259" key="16">
    <source>
        <dbReference type="PROSITE" id="PS50846"/>
    </source>
</evidence>
<keyword evidence="9" id="KW-0479">Metal-binding</keyword>
<keyword evidence="8 15" id="KW-0812">Transmembrane</keyword>
<feature type="transmembrane region" description="Helical" evidence="15">
    <location>
        <begin position="90"/>
        <end position="108"/>
    </location>
</feature>
<dbReference type="GO" id="GO:0005886">
    <property type="term" value="C:plasma membrane"/>
    <property type="evidence" value="ECO:0007669"/>
    <property type="project" value="UniProtKB-SubCell"/>
</dbReference>
<evidence type="ECO:0000256" key="14">
    <source>
        <dbReference type="ARBA" id="ARBA00045720"/>
    </source>
</evidence>
<proteinExistence type="inferred from homology"/>
<dbReference type="Gene3D" id="3.30.70.100">
    <property type="match status" value="1"/>
</dbReference>
<evidence type="ECO:0000256" key="2">
    <source>
        <dbReference type="ARBA" id="ARBA00008224"/>
    </source>
</evidence>
<dbReference type="Proteomes" id="UP000474296">
    <property type="component" value="Unassembled WGS sequence"/>
</dbReference>
<keyword evidence="5" id="KW-0475">Mercuric resistance</keyword>
<reference evidence="17 18" key="1">
    <citation type="submission" date="2020-01" db="EMBL/GenBank/DDBJ databases">
        <title>Spongiivirga citrea KCTC 32990T.</title>
        <authorList>
            <person name="Wang G."/>
        </authorList>
    </citation>
    <scope>NUCLEOTIDE SEQUENCE [LARGE SCALE GENOMIC DNA]</scope>
    <source>
        <strain evidence="17 18">KCTC 32990</strain>
    </source>
</reference>
<gene>
    <name evidence="17" type="primary">merTP</name>
    <name evidence="17" type="ORF">GWK10_09990</name>
</gene>
<dbReference type="PROSITE" id="PS50846">
    <property type="entry name" value="HMA_2"/>
    <property type="match status" value="1"/>
</dbReference>
<evidence type="ECO:0000256" key="10">
    <source>
        <dbReference type="ARBA" id="ARBA00022914"/>
    </source>
</evidence>
<feature type="transmembrane region" description="Helical" evidence="15">
    <location>
        <begin position="46"/>
        <end position="63"/>
    </location>
</feature>
<dbReference type="AlphaFoldDB" id="A0A6M0CI48"/>
<evidence type="ECO:0000313" key="17">
    <source>
        <dbReference type="EMBL" id="NER17541.1"/>
    </source>
</evidence>
<evidence type="ECO:0000256" key="7">
    <source>
        <dbReference type="ARBA" id="ARBA00022519"/>
    </source>
</evidence>
<keyword evidence="11 15" id="KW-1133">Transmembrane helix</keyword>
<evidence type="ECO:0000256" key="1">
    <source>
        <dbReference type="ARBA" id="ARBA00004429"/>
    </source>
</evidence>
<comment type="function">
    <text evidence="14">Involved in mercury resistance. Probably transfers a mercuric ion from the periplasmic Hg(2+)-binding protein MerP to the cytoplasmic mercuric reductase MerA.</text>
</comment>
<keyword evidence="7" id="KW-0997">Cell inner membrane</keyword>
<evidence type="ECO:0000313" key="18">
    <source>
        <dbReference type="Proteomes" id="UP000474296"/>
    </source>
</evidence>
<dbReference type="InterPro" id="IPR036163">
    <property type="entry name" value="HMA_dom_sf"/>
</dbReference>
<comment type="subcellular location">
    <subcellularLocation>
        <location evidence="1">Cell inner membrane</location>
        <topology evidence="1">Multi-pass membrane protein</topology>
    </subcellularLocation>
</comment>
<dbReference type="InterPro" id="IPR017969">
    <property type="entry name" value="Heavy-metal-associated_CS"/>
</dbReference>
<dbReference type="InterPro" id="IPR006121">
    <property type="entry name" value="HMA_dom"/>
</dbReference>
<dbReference type="SUPFAM" id="SSF55008">
    <property type="entry name" value="HMA, heavy metal-associated domain"/>
    <property type="match status" value="1"/>
</dbReference>
<dbReference type="EMBL" id="JAABOQ010000004">
    <property type="protein sequence ID" value="NER17541.1"/>
    <property type="molecule type" value="Genomic_DNA"/>
</dbReference>
<evidence type="ECO:0000256" key="5">
    <source>
        <dbReference type="ARBA" id="ARBA00022466"/>
    </source>
</evidence>
<evidence type="ECO:0000256" key="11">
    <source>
        <dbReference type="ARBA" id="ARBA00022989"/>
    </source>
</evidence>